<evidence type="ECO:0000256" key="2">
    <source>
        <dbReference type="ARBA" id="ARBA00022540"/>
    </source>
</evidence>
<protein>
    <submittedName>
        <fullName evidence="7">Translation initiation factor IF-2</fullName>
    </submittedName>
</protein>
<dbReference type="FunFam" id="3.40.50.300:FF:000019">
    <property type="entry name" value="Translation initiation factor IF-2"/>
    <property type="match status" value="1"/>
</dbReference>
<dbReference type="GO" id="GO:0003743">
    <property type="term" value="F:translation initiation factor activity"/>
    <property type="evidence" value="ECO:0007669"/>
    <property type="project" value="UniProtKB-KW"/>
</dbReference>
<dbReference type="InterPro" id="IPR009000">
    <property type="entry name" value="Transl_B-barrel_sf"/>
</dbReference>
<dbReference type="InterPro" id="IPR027417">
    <property type="entry name" value="P-loop_NTPase"/>
</dbReference>
<dbReference type="InterPro" id="IPR005225">
    <property type="entry name" value="Small_GTP-bd"/>
</dbReference>
<evidence type="ECO:0000256" key="3">
    <source>
        <dbReference type="ARBA" id="ARBA00022741"/>
    </source>
</evidence>
<evidence type="ECO:0000256" key="5">
    <source>
        <dbReference type="ARBA" id="ARBA00023134"/>
    </source>
</evidence>
<dbReference type="PATRIC" id="fig|1618572.3.peg.550"/>
<sequence length="476" mass="50711">MEENKNQNNQTRPPIVVVLGHVDHGKTTLLDAIRKTNVAGAEAGGITQAIGASVIEVPSTGGINKKITFIDTPGHAAFTKMRSRGAKIADIAVLVVAQDDGVAPQTKEALQIIRDAKIPFLVAGTKADVVGVNVEALKGQLEKEQVFFEGRGGDVPFFSVSAKIGTGIKELLEMIILMSEVADLKGDPAADLEGVVIESNKEKMGQVASVVVRNGSIKVGQTIFAEEVLCKVRGLFDDKGKTIREVLPGYPAKVIGFSLVPPVGARVGENPEASSGSAPPKARGTFDLRRLREDEIPIIIKASNAGALEAIIASIPPKIIVVDNGVGEINSSDVIAAKTGNAYIFSFESKIGSDVTKLAEAENVRLERFEIIYEFIQRLEEILKKGKIQEIGRANILASFPFNNKKVAGAKVVSGRITKGDTVVLLRNEKTIGKAKIVSIRKQKNEVASVGPSEEFGAILEPQLDFGVGDVIVSIR</sequence>
<dbReference type="SUPFAM" id="SSF52156">
    <property type="entry name" value="Initiation factor IF2/eIF5b, domain 3"/>
    <property type="match status" value="1"/>
</dbReference>
<comment type="caution">
    <text evidence="7">The sequence shown here is derived from an EMBL/GenBank/DDBJ whole genome shotgun (WGS) entry which is preliminary data.</text>
</comment>
<dbReference type="GO" id="GO:0003924">
    <property type="term" value="F:GTPase activity"/>
    <property type="evidence" value="ECO:0007669"/>
    <property type="project" value="InterPro"/>
</dbReference>
<dbReference type="InterPro" id="IPR053905">
    <property type="entry name" value="EF-G-like_DII"/>
</dbReference>
<reference evidence="7 8" key="1">
    <citation type="journal article" date="2015" name="Nature">
        <title>rRNA introns, odd ribosomes, and small enigmatic genomes across a large radiation of phyla.</title>
        <authorList>
            <person name="Brown C.T."/>
            <person name="Hug L.A."/>
            <person name="Thomas B.C."/>
            <person name="Sharon I."/>
            <person name="Castelle C.J."/>
            <person name="Singh A."/>
            <person name="Wilkins M.J."/>
            <person name="Williams K.H."/>
            <person name="Banfield J.F."/>
        </authorList>
    </citation>
    <scope>NUCLEOTIDE SEQUENCE [LARGE SCALE GENOMIC DNA]</scope>
</reference>
<keyword evidence="5" id="KW-0342">GTP-binding</keyword>
<evidence type="ECO:0000313" key="7">
    <source>
        <dbReference type="EMBL" id="KKQ92097.1"/>
    </source>
</evidence>
<evidence type="ECO:0000256" key="4">
    <source>
        <dbReference type="ARBA" id="ARBA00022917"/>
    </source>
</evidence>
<dbReference type="InterPro" id="IPR000795">
    <property type="entry name" value="T_Tr_GTP-bd_dom"/>
</dbReference>
<evidence type="ECO:0000313" key="8">
    <source>
        <dbReference type="Proteomes" id="UP000034774"/>
    </source>
</evidence>
<organism evidence="7 8">
    <name type="scientific">Candidatus Woesebacteria bacterium GW2011_GWB1_39_10</name>
    <dbReference type="NCBI Taxonomy" id="1618572"/>
    <lineage>
        <taxon>Bacteria</taxon>
        <taxon>Candidatus Woeseibacteriota</taxon>
    </lineage>
</organism>
<dbReference type="InterPro" id="IPR023115">
    <property type="entry name" value="TIF_IF2_dom3"/>
</dbReference>
<name>A0A0G0LM61_9BACT</name>
<dbReference type="PANTHER" id="PTHR43381:SF4">
    <property type="entry name" value="EUKARYOTIC TRANSLATION INITIATION FACTOR 5B"/>
    <property type="match status" value="1"/>
</dbReference>
<evidence type="ECO:0000259" key="6">
    <source>
        <dbReference type="PROSITE" id="PS51722"/>
    </source>
</evidence>
<proteinExistence type="inferred from homology"/>
<dbReference type="SUPFAM" id="SSF50447">
    <property type="entry name" value="Translation proteins"/>
    <property type="match status" value="2"/>
</dbReference>
<dbReference type="Gene3D" id="2.40.30.10">
    <property type="entry name" value="Translation factors"/>
    <property type="match status" value="2"/>
</dbReference>
<dbReference type="STRING" id="1618572.UT17_C0003G0120"/>
<dbReference type="InterPro" id="IPR015760">
    <property type="entry name" value="TIF_IF2"/>
</dbReference>
<dbReference type="Pfam" id="PF00009">
    <property type="entry name" value="GTP_EFTU"/>
    <property type="match status" value="1"/>
</dbReference>
<keyword evidence="3" id="KW-0547">Nucleotide-binding</keyword>
<dbReference type="Proteomes" id="UP000034774">
    <property type="component" value="Unassembled WGS sequence"/>
</dbReference>
<accession>A0A0G0LM61</accession>
<dbReference type="Pfam" id="PF11987">
    <property type="entry name" value="IF-2"/>
    <property type="match status" value="1"/>
</dbReference>
<dbReference type="Gene3D" id="3.40.50.300">
    <property type="entry name" value="P-loop containing nucleotide triphosphate hydrolases"/>
    <property type="match status" value="1"/>
</dbReference>
<keyword evidence="2 7" id="KW-0396">Initiation factor</keyword>
<dbReference type="Gene3D" id="3.40.50.10050">
    <property type="entry name" value="Translation initiation factor IF- 2, domain 3"/>
    <property type="match status" value="1"/>
</dbReference>
<keyword evidence="4" id="KW-0648">Protein biosynthesis</keyword>
<dbReference type="InterPro" id="IPR036925">
    <property type="entry name" value="TIF_IF2_dom3_sf"/>
</dbReference>
<dbReference type="PANTHER" id="PTHR43381">
    <property type="entry name" value="TRANSLATION INITIATION FACTOR IF-2-RELATED"/>
    <property type="match status" value="1"/>
</dbReference>
<dbReference type="NCBIfam" id="TIGR00231">
    <property type="entry name" value="small_GTP"/>
    <property type="match status" value="1"/>
</dbReference>
<dbReference type="GO" id="GO:0005737">
    <property type="term" value="C:cytoplasm"/>
    <property type="evidence" value="ECO:0007669"/>
    <property type="project" value="TreeGrafter"/>
</dbReference>
<feature type="domain" description="Tr-type G" evidence="6">
    <location>
        <begin position="11"/>
        <end position="185"/>
    </location>
</feature>
<dbReference type="PROSITE" id="PS51722">
    <property type="entry name" value="G_TR_2"/>
    <property type="match status" value="1"/>
</dbReference>
<dbReference type="PRINTS" id="PR00315">
    <property type="entry name" value="ELONGATNFCT"/>
</dbReference>
<comment type="similarity">
    <text evidence="1">Belongs to the TRAFAC class translation factor GTPase superfamily. Classic translation factor GTPase family. IF-2 subfamily.</text>
</comment>
<dbReference type="SUPFAM" id="SSF52540">
    <property type="entry name" value="P-loop containing nucleoside triphosphate hydrolases"/>
    <property type="match status" value="1"/>
</dbReference>
<dbReference type="GO" id="GO:0005525">
    <property type="term" value="F:GTP binding"/>
    <property type="evidence" value="ECO:0007669"/>
    <property type="project" value="UniProtKB-KW"/>
</dbReference>
<gene>
    <name evidence="7" type="ORF">UT17_C0003G0120</name>
</gene>
<dbReference type="EMBL" id="LBVU01000003">
    <property type="protein sequence ID" value="KKQ92097.1"/>
    <property type="molecule type" value="Genomic_DNA"/>
</dbReference>
<dbReference type="CDD" id="cd01887">
    <property type="entry name" value="IF2_eIF5B"/>
    <property type="match status" value="1"/>
</dbReference>
<evidence type="ECO:0000256" key="1">
    <source>
        <dbReference type="ARBA" id="ARBA00007733"/>
    </source>
</evidence>
<dbReference type="AlphaFoldDB" id="A0A0G0LM61"/>
<dbReference type="Pfam" id="PF22042">
    <property type="entry name" value="EF-G_D2"/>
    <property type="match status" value="1"/>
</dbReference>